<evidence type="ECO:0000313" key="3">
    <source>
        <dbReference type="Proteomes" id="UP000235786"/>
    </source>
</evidence>
<organism evidence="2 3">
    <name type="scientific">Hyaloscypha variabilis (strain UAMH 11265 / GT02V1 / F)</name>
    <name type="common">Meliniomyces variabilis</name>
    <dbReference type="NCBI Taxonomy" id="1149755"/>
    <lineage>
        <taxon>Eukaryota</taxon>
        <taxon>Fungi</taxon>
        <taxon>Dikarya</taxon>
        <taxon>Ascomycota</taxon>
        <taxon>Pezizomycotina</taxon>
        <taxon>Leotiomycetes</taxon>
        <taxon>Helotiales</taxon>
        <taxon>Hyaloscyphaceae</taxon>
        <taxon>Hyaloscypha</taxon>
        <taxon>Hyaloscypha variabilis</taxon>
    </lineage>
</organism>
<keyword evidence="3" id="KW-1185">Reference proteome</keyword>
<proteinExistence type="predicted"/>
<feature type="region of interest" description="Disordered" evidence="1">
    <location>
        <begin position="1"/>
        <end position="20"/>
    </location>
</feature>
<accession>A0A2J6S631</accession>
<protein>
    <submittedName>
        <fullName evidence="2">Uncharacterized protein</fullName>
    </submittedName>
</protein>
<dbReference type="AlphaFoldDB" id="A0A2J6S631"/>
<dbReference type="EMBL" id="KZ613939">
    <property type="protein sequence ID" value="PMD46222.1"/>
    <property type="molecule type" value="Genomic_DNA"/>
</dbReference>
<reference evidence="2 3" key="1">
    <citation type="submission" date="2016-04" db="EMBL/GenBank/DDBJ databases">
        <title>A degradative enzymes factory behind the ericoid mycorrhizal symbiosis.</title>
        <authorList>
            <consortium name="DOE Joint Genome Institute"/>
            <person name="Martino E."/>
            <person name="Morin E."/>
            <person name="Grelet G."/>
            <person name="Kuo A."/>
            <person name="Kohler A."/>
            <person name="Daghino S."/>
            <person name="Barry K."/>
            <person name="Choi C."/>
            <person name="Cichocki N."/>
            <person name="Clum A."/>
            <person name="Copeland A."/>
            <person name="Hainaut M."/>
            <person name="Haridas S."/>
            <person name="Labutti K."/>
            <person name="Lindquist E."/>
            <person name="Lipzen A."/>
            <person name="Khouja H.-R."/>
            <person name="Murat C."/>
            <person name="Ohm R."/>
            <person name="Olson A."/>
            <person name="Spatafora J."/>
            <person name="Veneault-Fourrey C."/>
            <person name="Henrissat B."/>
            <person name="Grigoriev I."/>
            <person name="Martin F."/>
            <person name="Perotto S."/>
        </authorList>
    </citation>
    <scope>NUCLEOTIDE SEQUENCE [LARGE SCALE GENOMIC DNA]</scope>
    <source>
        <strain evidence="2 3">F</strain>
    </source>
</reference>
<dbReference type="OrthoDB" id="3529086at2759"/>
<dbReference type="Proteomes" id="UP000235786">
    <property type="component" value="Unassembled WGS sequence"/>
</dbReference>
<name>A0A2J6S631_HYAVF</name>
<evidence type="ECO:0000256" key="1">
    <source>
        <dbReference type="SAM" id="MobiDB-lite"/>
    </source>
</evidence>
<evidence type="ECO:0000313" key="2">
    <source>
        <dbReference type="EMBL" id="PMD46222.1"/>
    </source>
</evidence>
<gene>
    <name evidence="2" type="ORF">L207DRAFT_207421</name>
</gene>
<sequence length="202" mass="22899">MGQEQSSASPSPVFTRQQPQQPVNPFDLLCCTTALPNTLTHLAHLLPDETTHYPFKKPLSLGAVLTPFLVLLASNAPPMPPGRVPTFHPFVVLIQVQRSTLSTIRDGDNHAEVTQEHSEPRYFGALTPELEDYLQYMGQESVKEKIYVEVEKQEAEICLRLPGSGGDRIGDGEIWNRVEGVQKIWCDKCQVWWEFRAWVREM</sequence>